<gene>
    <name evidence="1" type="ORF">I3842_06G028000</name>
</gene>
<dbReference type="EMBL" id="CM031830">
    <property type="protein sequence ID" value="KAG6707371.1"/>
    <property type="molecule type" value="Genomic_DNA"/>
</dbReference>
<evidence type="ECO:0000313" key="2">
    <source>
        <dbReference type="Proteomes" id="UP000811246"/>
    </source>
</evidence>
<organism evidence="1 2">
    <name type="scientific">Carya illinoinensis</name>
    <name type="common">Pecan</name>
    <dbReference type="NCBI Taxonomy" id="32201"/>
    <lineage>
        <taxon>Eukaryota</taxon>
        <taxon>Viridiplantae</taxon>
        <taxon>Streptophyta</taxon>
        <taxon>Embryophyta</taxon>
        <taxon>Tracheophyta</taxon>
        <taxon>Spermatophyta</taxon>
        <taxon>Magnoliopsida</taxon>
        <taxon>eudicotyledons</taxon>
        <taxon>Gunneridae</taxon>
        <taxon>Pentapetalae</taxon>
        <taxon>rosids</taxon>
        <taxon>fabids</taxon>
        <taxon>Fagales</taxon>
        <taxon>Juglandaceae</taxon>
        <taxon>Carya</taxon>
    </lineage>
</organism>
<comment type="caution">
    <text evidence="1">The sequence shown here is derived from an EMBL/GenBank/DDBJ whole genome shotgun (WGS) entry which is preliminary data.</text>
</comment>
<name>A0A922ENV4_CARIL</name>
<protein>
    <submittedName>
        <fullName evidence="1">Uncharacterized protein</fullName>
    </submittedName>
</protein>
<proteinExistence type="predicted"/>
<accession>A0A922ENV4</accession>
<evidence type="ECO:0000313" key="1">
    <source>
        <dbReference type="EMBL" id="KAG6707371.1"/>
    </source>
</evidence>
<dbReference type="Proteomes" id="UP000811246">
    <property type="component" value="Chromosome 6"/>
</dbReference>
<dbReference type="AlphaFoldDB" id="A0A922ENV4"/>
<reference evidence="1" key="1">
    <citation type="submission" date="2021-01" db="EMBL/GenBank/DDBJ databases">
        <authorList>
            <person name="Lovell J.T."/>
            <person name="Bentley N."/>
            <person name="Bhattarai G."/>
            <person name="Jenkins J.W."/>
            <person name="Sreedasyam A."/>
            <person name="Alarcon Y."/>
            <person name="Bock C."/>
            <person name="Boston L."/>
            <person name="Carlson J."/>
            <person name="Cervantes K."/>
            <person name="Clermont K."/>
            <person name="Krom N."/>
            <person name="Kubenka K."/>
            <person name="Mamidi S."/>
            <person name="Mattison C."/>
            <person name="Monteros M."/>
            <person name="Pisani C."/>
            <person name="Plott C."/>
            <person name="Rajasekar S."/>
            <person name="Rhein H.S."/>
            <person name="Rohla C."/>
            <person name="Song M."/>
            <person name="Hilaire R.S."/>
            <person name="Shu S."/>
            <person name="Wells L."/>
            <person name="Wang X."/>
            <person name="Webber J."/>
            <person name="Heerema R.J."/>
            <person name="Klein P."/>
            <person name="Conner P."/>
            <person name="Grauke L."/>
            <person name="Grimwood J."/>
            <person name="Schmutz J."/>
            <person name="Randall J.J."/>
        </authorList>
    </citation>
    <scope>NUCLEOTIDE SEQUENCE</scope>
    <source>
        <tissue evidence="1">Leaf</tissue>
    </source>
</reference>
<sequence length="125" mass="14396">MTVEAQAKYVGNTEGALSKNLFFKVLDSKVCLLLRILFPLVDTDYDPTPGLDCLCRTRKMKNRFCHFRTGRYQCKSERYVIEYIFSIPSTFTYGHVDIYLGTFAVSEVISGWSCSHIHYLFLGID</sequence>